<keyword evidence="11" id="KW-1003">Cell membrane</keyword>
<dbReference type="NCBIfam" id="NF003645">
    <property type="entry name" value="PRK05286.1-2"/>
    <property type="match status" value="1"/>
</dbReference>
<feature type="binding site" evidence="11">
    <location>
        <position position="172"/>
    </location>
    <ligand>
        <name>substrate</name>
    </ligand>
</feature>
<dbReference type="EC" id="1.3.5.2" evidence="11"/>
<feature type="binding site" evidence="11">
    <location>
        <begin position="246"/>
        <end position="247"/>
    </location>
    <ligand>
        <name>substrate</name>
    </ligand>
</feature>
<dbReference type="PANTHER" id="PTHR48109:SF4">
    <property type="entry name" value="DIHYDROOROTATE DEHYDROGENASE (QUINONE), MITOCHONDRIAL"/>
    <property type="match status" value="1"/>
</dbReference>
<feature type="binding site" evidence="11">
    <location>
        <position position="141"/>
    </location>
    <ligand>
        <name>FMN</name>
        <dbReference type="ChEBI" id="CHEBI:58210"/>
    </ligand>
</feature>
<dbReference type="Pfam" id="PF01180">
    <property type="entry name" value="DHO_dh"/>
    <property type="match status" value="1"/>
</dbReference>
<feature type="binding site" evidence="11">
    <location>
        <begin position="112"/>
        <end position="116"/>
    </location>
    <ligand>
        <name>substrate</name>
    </ligand>
</feature>
<dbReference type="AlphaFoldDB" id="A0A838XSY0"/>
<dbReference type="InterPro" id="IPR050074">
    <property type="entry name" value="DHO_dehydrogenase"/>
</dbReference>
<dbReference type="HAMAP" id="MF_00225">
    <property type="entry name" value="DHO_dh_type2"/>
    <property type="match status" value="1"/>
</dbReference>
<evidence type="ECO:0000256" key="8">
    <source>
        <dbReference type="ARBA" id="ARBA00023002"/>
    </source>
</evidence>
<feature type="binding site" evidence="11">
    <location>
        <position position="177"/>
    </location>
    <ligand>
        <name>substrate</name>
    </ligand>
</feature>
<evidence type="ECO:0000259" key="12">
    <source>
        <dbReference type="Pfam" id="PF01180"/>
    </source>
</evidence>
<dbReference type="UniPathway" id="UPA00070">
    <property type="reaction ID" value="UER00946"/>
</dbReference>
<comment type="subunit">
    <text evidence="11">Monomer.</text>
</comment>
<comment type="subcellular location">
    <subcellularLocation>
        <location evidence="11">Cell membrane</location>
        <topology evidence="11">Peripheral membrane protein</topology>
    </subcellularLocation>
    <subcellularLocation>
        <location evidence="2">Membrane</location>
    </subcellularLocation>
</comment>
<feature type="binding site" evidence="11">
    <location>
        <begin position="318"/>
        <end position="319"/>
    </location>
    <ligand>
        <name>FMN</name>
        <dbReference type="ChEBI" id="CHEBI:58210"/>
    </ligand>
</feature>
<evidence type="ECO:0000256" key="2">
    <source>
        <dbReference type="ARBA" id="ARBA00004370"/>
    </source>
</evidence>
<sequence length="371" mass="39109">MLTHLAGRLARKALLSMDPETAHGLTIKGLASGLALSCPAPQDERLAMTLADLTFPNPLGMAAGFDKNGEVPDALLALGFGFTEIGTVTPRPQEGNPKPRIFRLADDRAVINRLGFNNAGHAALRARLIARRHRGGVVGINIGANKDAADRVADYVTGIETFADLASYFTVNISSPNTPGLRDLQGRAALRELLARVLDARDGAAEKHGRSVPVLLKIAPDVDEAGLDDIAAEVLAARVDGMIVSNTTVARQGLRDKATASEAGGLSGRPLFRRATVTLARTRQRVGPSLPIIGVGGIDSGESAWTKITAGATLIQLYTGLIYQGPELVGDIVGHLSHCLDRHGLARIDMAVGRNVDAWSRADPEGEGDPE</sequence>
<reference evidence="13 14" key="2">
    <citation type="submission" date="2020-08" db="EMBL/GenBank/DDBJ databases">
        <title>Stappia taiwanensis sp. nov., isolated from a coastal thermal spring.</title>
        <authorList>
            <person name="Kampfer P."/>
        </authorList>
    </citation>
    <scope>NUCLEOTIDE SEQUENCE [LARGE SCALE GENOMIC DNA]</scope>
    <source>
        <strain evidence="13 14">DSM 23284</strain>
    </source>
</reference>
<protein>
    <recommendedName>
        <fullName evidence="11">Dihydroorotate dehydrogenase (quinone)</fullName>
        <ecNumber evidence="11">1.3.5.2</ecNumber>
    </recommendedName>
    <alternativeName>
        <fullName evidence="11">DHOdehase</fullName>
        <shortName evidence="11">DHOD</shortName>
        <shortName evidence="11">DHODase</shortName>
    </alternativeName>
    <alternativeName>
        <fullName evidence="11">Dihydroorotate oxidase</fullName>
    </alternativeName>
</protein>
<dbReference type="PROSITE" id="PS00911">
    <property type="entry name" value="DHODEHASE_1"/>
    <property type="match status" value="1"/>
</dbReference>
<dbReference type="InterPro" id="IPR005719">
    <property type="entry name" value="Dihydroorotate_DH_2"/>
</dbReference>
<comment type="catalytic activity">
    <reaction evidence="10 11">
        <text>(S)-dihydroorotate + a quinone = orotate + a quinol</text>
        <dbReference type="Rhea" id="RHEA:30187"/>
        <dbReference type="ChEBI" id="CHEBI:24646"/>
        <dbReference type="ChEBI" id="CHEBI:30839"/>
        <dbReference type="ChEBI" id="CHEBI:30864"/>
        <dbReference type="ChEBI" id="CHEBI:132124"/>
        <dbReference type="EC" id="1.3.5.2"/>
    </reaction>
</comment>
<gene>
    <name evidence="11" type="primary">pyrD</name>
    <name evidence="13" type="ORF">H1W37_10890</name>
</gene>
<dbReference type="GO" id="GO:0005886">
    <property type="term" value="C:plasma membrane"/>
    <property type="evidence" value="ECO:0007669"/>
    <property type="project" value="UniProtKB-SubCell"/>
</dbReference>
<dbReference type="EMBL" id="JACEON010000009">
    <property type="protein sequence ID" value="MBA4612161.1"/>
    <property type="molecule type" value="Genomic_DNA"/>
</dbReference>
<feature type="binding site" evidence="11">
    <location>
        <position position="67"/>
    </location>
    <ligand>
        <name>substrate</name>
    </ligand>
</feature>
<evidence type="ECO:0000256" key="4">
    <source>
        <dbReference type="ARBA" id="ARBA00005359"/>
    </source>
</evidence>
<feature type="binding site" evidence="11">
    <location>
        <position position="172"/>
    </location>
    <ligand>
        <name>FMN</name>
        <dbReference type="ChEBI" id="CHEBI:58210"/>
    </ligand>
</feature>
<comment type="caution">
    <text evidence="13">The sequence shown here is derived from an EMBL/GenBank/DDBJ whole genome shotgun (WGS) entry which is preliminary data.</text>
</comment>
<comment type="similarity">
    <text evidence="4 11">Belongs to the dihydroorotate dehydrogenase family. Type 2 subfamily.</text>
</comment>
<dbReference type="NCBIfam" id="TIGR01036">
    <property type="entry name" value="pyrD_sub2"/>
    <property type="match status" value="1"/>
</dbReference>
<dbReference type="Proteomes" id="UP000559404">
    <property type="component" value="Unassembled WGS sequence"/>
</dbReference>
<dbReference type="InterPro" id="IPR005720">
    <property type="entry name" value="Dihydroorotate_DH_cat"/>
</dbReference>
<feature type="domain" description="Dihydroorotate dehydrogenase catalytic" evidence="12">
    <location>
        <begin position="46"/>
        <end position="340"/>
    </location>
</feature>
<keyword evidence="6 11" id="KW-0288">FMN</keyword>
<evidence type="ECO:0000256" key="9">
    <source>
        <dbReference type="ARBA" id="ARBA00023136"/>
    </source>
</evidence>
<evidence type="ECO:0000313" key="13">
    <source>
        <dbReference type="EMBL" id="MBA4612161.1"/>
    </source>
</evidence>
<evidence type="ECO:0000256" key="3">
    <source>
        <dbReference type="ARBA" id="ARBA00005161"/>
    </source>
</evidence>
<dbReference type="SUPFAM" id="SSF51395">
    <property type="entry name" value="FMN-linked oxidoreductases"/>
    <property type="match status" value="1"/>
</dbReference>
<evidence type="ECO:0000256" key="6">
    <source>
        <dbReference type="ARBA" id="ARBA00022643"/>
    </source>
</evidence>
<evidence type="ECO:0000256" key="5">
    <source>
        <dbReference type="ARBA" id="ARBA00022630"/>
    </source>
</evidence>
<dbReference type="CDD" id="cd04738">
    <property type="entry name" value="DHOD_2_like"/>
    <property type="match status" value="1"/>
</dbReference>
<dbReference type="InterPro" id="IPR013785">
    <property type="entry name" value="Aldolase_TIM"/>
</dbReference>
<keyword evidence="14" id="KW-1185">Reference proteome</keyword>
<evidence type="ECO:0000313" key="14">
    <source>
        <dbReference type="Proteomes" id="UP000559404"/>
    </source>
</evidence>
<keyword evidence="7 11" id="KW-0665">Pyrimidine biosynthesis</keyword>
<evidence type="ECO:0000256" key="11">
    <source>
        <dbReference type="HAMAP-Rule" id="MF_00225"/>
    </source>
</evidence>
<dbReference type="GO" id="GO:0044205">
    <property type="term" value="P:'de novo' UMP biosynthetic process"/>
    <property type="evidence" value="ECO:0007669"/>
    <property type="project" value="UniProtKB-UniRule"/>
</dbReference>
<dbReference type="GO" id="GO:0006207">
    <property type="term" value="P:'de novo' pyrimidine nucleobase biosynthetic process"/>
    <property type="evidence" value="ECO:0007669"/>
    <property type="project" value="UniProtKB-UniRule"/>
</dbReference>
<feature type="binding site" evidence="11">
    <location>
        <position position="245"/>
    </location>
    <ligand>
        <name>FMN</name>
        <dbReference type="ChEBI" id="CHEBI:58210"/>
    </ligand>
</feature>
<dbReference type="PANTHER" id="PTHR48109">
    <property type="entry name" value="DIHYDROOROTATE DEHYDROGENASE (QUINONE), MITOCHONDRIAL-RELATED"/>
    <property type="match status" value="1"/>
</dbReference>
<keyword evidence="5 11" id="KW-0285">Flavoprotein</keyword>
<organism evidence="13 14">
    <name type="scientific">Stappia taiwanensis</name>
    <dbReference type="NCBI Taxonomy" id="992267"/>
    <lineage>
        <taxon>Bacteria</taxon>
        <taxon>Pseudomonadati</taxon>
        <taxon>Pseudomonadota</taxon>
        <taxon>Alphaproteobacteria</taxon>
        <taxon>Hyphomicrobiales</taxon>
        <taxon>Stappiaceae</taxon>
        <taxon>Stappia</taxon>
    </lineage>
</organism>
<feature type="binding site" evidence="11">
    <location>
        <position position="297"/>
    </location>
    <ligand>
        <name>FMN</name>
        <dbReference type="ChEBI" id="CHEBI:58210"/>
    </ligand>
</feature>
<keyword evidence="9 11" id="KW-0472">Membrane</keyword>
<dbReference type="PROSITE" id="PS00912">
    <property type="entry name" value="DHODEHASE_2"/>
    <property type="match status" value="1"/>
</dbReference>
<dbReference type="InterPro" id="IPR001295">
    <property type="entry name" value="Dihydroorotate_DH_CS"/>
</dbReference>
<name>A0A838XSY0_9HYPH</name>
<dbReference type="NCBIfam" id="NF003652">
    <property type="entry name" value="PRK05286.2-5"/>
    <property type="match status" value="1"/>
</dbReference>
<evidence type="ECO:0000256" key="1">
    <source>
        <dbReference type="ARBA" id="ARBA00003125"/>
    </source>
</evidence>
<feature type="binding site" evidence="11">
    <location>
        <position position="268"/>
    </location>
    <ligand>
        <name>FMN</name>
        <dbReference type="ChEBI" id="CHEBI:58210"/>
    </ligand>
</feature>
<comment type="cofactor">
    <cofactor evidence="11">
        <name>FMN</name>
        <dbReference type="ChEBI" id="CHEBI:58210"/>
    </cofactor>
    <text evidence="11">Binds 1 FMN per subunit.</text>
</comment>
<reference evidence="13 14" key="1">
    <citation type="submission" date="2020-07" db="EMBL/GenBank/DDBJ databases">
        <authorList>
            <person name="Li M."/>
        </authorList>
    </citation>
    <scope>NUCLEOTIDE SEQUENCE [LARGE SCALE GENOMIC DNA]</scope>
    <source>
        <strain evidence="13 14">DSM 23284</strain>
    </source>
</reference>
<proteinExistence type="inferred from homology"/>
<dbReference type="Gene3D" id="3.20.20.70">
    <property type="entry name" value="Aldolase class I"/>
    <property type="match status" value="1"/>
</dbReference>
<evidence type="ECO:0000256" key="10">
    <source>
        <dbReference type="ARBA" id="ARBA00048639"/>
    </source>
</evidence>
<feature type="binding site" evidence="11">
    <location>
        <position position="217"/>
    </location>
    <ligand>
        <name>FMN</name>
        <dbReference type="ChEBI" id="CHEBI:58210"/>
    </ligand>
</feature>
<feature type="active site" description="Nucleophile" evidence="11">
    <location>
        <position position="175"/>
    </location>
</feature>
<feature type="binding site" evidence="11">
    <location>
        <position position="87"/>
    </location>
    <ligand>
        <name>FMN</name>
        <dbReference type="ChEBI" id="CHEBI:58210"/>
    </ligand>
</feature>
<comment type="function">
    <text evidence="1 11">Catalyzes the conversion of dihydroorotate to orotate with quinone as electron acceptor.</text>
</comment>
<dbReference type="GO" id="GO:0106430">
    <property type="term" value="F:dihydroorotate dehydrogenase (quinone) activity"/>
    <property type="evidence" value="ECO:0007669"/>
    <property type="project" value="UniProtKB-EC"/>
</dbReference>
<feature type="binding site" evidence="11">
    <location>
        <begin position="63"/>
        <end position="67"/>
    </location>
    <ligand>
        <name>FMN</name>
        <dbReference type="ChEBI" id="CHEBI:58210"/>
    </ligand>
</feature>
<comment type="pathway">
    <text evidence="3 11">Pyrimidine metabolism; UMP biosynthesis via de novo pathway; orotate from (S)-dihydroorotate (quinone route): step 1/1.</text>
</comment>
<evidence type="ECO:0000256" key="7">
    <source>
        <dbReference type="ARBA" id="ARBA00022975"/>
    </source>
</evidence>
<accession>A0A838XSY0</accession>
<dbReference type="GO" id="GO:0005737">
    <property type="term" value="C:cytoplasm"/>
    <property type="evidence" value="ECO:0007669"/>
    <property type="project" value="InterPro"/>
</dbReference>
<dbReference type="RefSeq" id="WP_181760363.1">
    <property type="nucleotide sequence ID" value="NZ_BMCR01000003.1"/>
</dbReference>
<keyword evidence="8 11" id="KW-0560">Oxidoreductase</keyword>